<evidence type="ECO:0000259" key="7">
    <source>
        <dbReference type="PROSITE" id="PS51007"/>
    </source>
</evidence>
<feature type="binding site" description="covalent" evidence="4">
    <location>
        <position position="143"/>
    </location>
    <ligand>
        <name>heme c</name>
        <dbReference type="ChEBI" id="CHEBI:61717"/>
        <label>2</label>
    </ligand>
</feature>
<accession>A0A191ZE61</accession>
<keyword evidence="9" id="KW-1185">Reference proteome</keyword>
<evidence type="ECO:0000313" key="9">
    <source>
        <dbReference type="Proteomes" id="UP000078596"/>
    </source>
</evidence>
<proteinExistence type="predicted"/>
<dbReference type="Proteomes" id="UP000078596">
    <property type="component" value="Chromosome"/>
</dbReference>
<dbReference type="PIRSF" id="PIRSF000005">
    <property type="entry name" value="Cytochrome_c4"/>
    <property type="match status" value="1"/>
</dbReference>
<feature type="binding site" description="axial binding residue" evidence="5">
    <location>
        <position position="144"/>
    </location>
    <ligand>
        <name>heme c</name>
        <dbReference type="ChEBI" id="CHEBI:61717"/>
        <label>2</label>
    </ligand>
    <ligandPart>
        <name>Fe</name>
        <dbReference type="ChEBI" id="CHEBI:18248"/>
    </ligandPart>
</feature>
<evidence type="ECO:0000256" key="2">
    <source>
        <dbReference type="ARBA" id="ARBA00022723"/>
    </source>
</evidence>
<gene>
    <name evidence="8" type="ORF">A9404_01075</name>
</gene>
<dbReference type="Gene3D" id="1.10.760.10">
    <property type="entry name" value="Cytochrome c-like domain"/>
    <property type="match status" value="2"/>
</dbReference>
<dbReference type="SUPFAM" id="SSF46626">
    <property type="entry name" value="Cytochrome c"/>
    <property type="match status" value="2"/>
</dbReference>
<dbReference type="InterPro" id="IPR009056">
    <property type="entry name" value="Cyt_c-like_dom"/>
</dbReference>
<dbReference type="InterPro" id="IPR036909">
    <property type="entry name" value="Cyt_c-like_dom_sf"/>
</dbReference>
<evidence type="ECO:0000256" key="5">
    <source>
        <dbReference type="PIRSR" id="PIRSR000005-2"/>
    </source>
</evidence>
<dbReference type="PROSITE" id="PS51007">
    <property type="entry name" value="CYTC"/>
    <property type="match status" value="2"/>
</dbReference>
<dbReference type="PANTHER" id="PTHR33751:SF11">
    <property type="entry name" value="BLL4483 PROTEIN"/>
    <property type="match status" value="1"/>
</dbReference>
<evidence type="ECO:0000256" key="1">
    <source>
        <dbReference type="ARBA" id="ARBA00022617"/>
    </source>
</evidence>
<feature type="binding site" description="covalent" evidence="4">
    <location>
        <position position="140"/>
    </location>
    <ligand>
        <name>heme c</name>
        <dbReference type="ChEBI" id="CHEBI:61717"/>
        <label>2</label>
    </ligand>
</feature>
<feature type="signal peptide" evidence="6">
    <location>
        <begin position="1"/>
        <end position="20"/>
    </location>
</feature>
<reference evidence="8 9" key="1">
    <citation type="submission" date="2016-06" db="EMBL/GenBank/DDBJ databases">
        <title>Insight into the functional genes involving in sulfur oxidation in Pearl River water.</title>
        <authorList>
            <person name="Luo J."/>
            <person name="Tan X."/>
            <person name="Lin W."/>
        </authorList>
    </citation>
    <scope>NUCLEOTIDE SEQUENCE [LARGE SCALE GENOMIC DNA]</scope>
    <source>
        <strain evidence="8 9">LS2</strain>
    </source>
</reference>
<dbReference type="GO" id="GO:0005506">
    <property type="term" value="F:iron ion binding"/>
    <property type="evidence" value="ECO:0007669"/>
    <property type="project" value="InterPro"/>
</dbReference>
<dbReference type="GO" id="GO:0042597">
    <property type="term" value="C:periplasmic space"/>
    <property type="evidence" value="ECO:0007669"/>
    <property type="project" value="InterPro"/>
</dbReference>
<evidence type="ECO:0000256" key="3">
    <source>
        <dbReference type="ARBA" id="ARBA00023004"/>
    </source>
</evidence>
<keyword evidence="3 5" id="KW-0408">Iron</keyword>
<dbReference type="InterPro" id="IPR024167">
    <property type="entry name" value="Cytochrome_c4-like"/>
</dbReference>
<keyword evidence="1 4" id="KW-0349">Heme</keyword>
<dbReference type="PANTHER" id="PTHR33751">
    <property type="entry name" value="CBB3-TYPE CYTOCHROME C OXIDASE SUBUNIT FIXP"/>
    <property type="match status" value="1"/>
</dbReference>
<dbReference type="AlphaFoldDB" id="A0A191ZE61"/>
<feature type="binding site" description="axial binding residue" evidence="5">
    <location>
        <position position="43"/>
    </location>
    <ligand>
        <name>heme c</name>
        <dbReference type="ChEBI" id="CHEBI:61717"/>
        <label>1</label>
    </ligand>
    <ligandPart>
        <name>Fe</name>
        <dbReference type="ChEBI" id="CHEBI:18248"/>
    </ligandPart>
</feature>
<keyword evidence="2 5" id="KW-0479">Metal-binding</keyword>
<protein>
    <recommendedName>
        <fullName evidence="7">Cytochrome c domain-containing protein</fullName>
    </recommendedName>
</protein>
<dbReference type="Pfam" id="PF00034">
    <property type="entry name" value="Cytochrom_C"/>
    <property type="match status" value="1"/>
</dbReference>
<dbReference type="InterPro" id="IPR050597">
    <property type="entry name" value="Cytochrome_c_Oxidase_Subunit"/>
</dbReference>
<feature type="binding site" description="covalent" evidence="4">
    <location>
        <position position="42"/>
    </location>
    <ligand>
        <name>heme c</name>
        <dbReference type="ChEBI" id="CHEBI:61717"/>
        <label>1</label>
    </ligand>
</feature>
<comment type="PTM">
    <text evidence="4">Binds 2 heme c groups covalently per subunit.</text>
</comment>
<feature type="chain" id="PRO_5008250321" description="Cytochrome c domain-containing protein" evidence="6">
    <location>
        <begin position="21"/>
        <end position="211"/>
    </location>
</feature>
<evidence type="ECO:0000256" key="4">
    <source>
        <dbReference type="PIRSR" id="PIRSR000005-1"/>
    </source>
</evidence>
<dbReference type="Pfam" id="PF13442">
    <property type="entry name" value="Cytochrome_CBB3"/>
    <property type="match status" value="1"/>
</dbReference>
<evidence type="ECO:0000256" key="6">
    <source>
        <dbReference type="SAM" id="SignalP"/>
    </source>
</evidence>
<keyword evidence="6" id="KW-0732">Signal</keyword>
<dbReference type="GO" id="GO:0020037">
    <property type="term" value="F:heme binding"/>
    <property type="evidence" value="ECO:0007669"/>
    <property type="project" value="InterPro"/>
</dbReference>
<feature type="binding site" description="axial binding residue" evidence="5">
    <location>
        <position position="83"/>
    </location>
    <ligand>
        <name>heme c</name>
        <dbReference type="ChEBI" id="CHEBI:61717"/>
        <label>1</label>
    </ligand>
    <ligandPart>
        <name>Fe</name>
        <dbReference type="ChEBI" id="CHEBI:18248"/>
    </ligandPart>
</feature>
<evidence type="ECO:0000313" key="8">
    <source>
        <dbReference type="EMBL" id="ANJ66150.1"/>
    </source>
</evidence>
<organism evidence="8 9">
    <name type="scientific">Halothiobacillus diazotrophicus</name>
    <dbReference type="NCBI Taxonomy" id="1860122"/>
    <lineage>
        <taxon>Bacteria</taxon>
        <taxon>Pseudomonadati</taxon>
        <taxon>Pseudomonadota</taxon>
        <taxon>Gammaproteobacteria</taxon>
        <taxon>Chromatiales</taxon>
        <taxon>Halothiobacillaceae</taxon>
        <taxon>Halothiobacillus</taxon>
    </lineage>
</organism>
<feature type="binding site" description="axial binding residue" evidence="5">
    <location>
        <position position="186"/>
    </location>
    <ligand>
        <name>heme c</name>
        <dbReference type="ChEBI" id="CHEBI:61717"/>
        <label>2</label>
    </ligand>
    <ligandPart>
        <name>Fe</name>
        <dbReference type="ChEBI" id="CHEBI:18248"/>
    </ligandPart>
</feature>
<feature type="domain" description="Cytochrome c" evidence="7">
    <location>
        <begin position="126"/>
        <end position="209"/>
    </location>
</feature>
<dbReference type="KEGG" id="haz:A9404_01075"/>
<feature type="binding site" description="covalent" evidence="4">
    <location>
        <position position="39"/>
    </location>
    <ligand>
        <name>heme c</name>
        <dbReference type="ChEBI" id="CHEBI:61717"/>
        <label>1</label>
    </ligand>
</feature>
<sequence length="211" mass="21443">MIGVLLGLGAGLSAALNVQAADLTGAQIAAHGIGSVPACATCHGTQGQGNPLANFPRLAGMGAAYLSEQLTDYADGTRSNPIMSPFAKQLTPAQMKAVAAYYASLPAPKVSALPAASSDQDKLAQNLLTQGDWSRGIPACFACHGPMGVGVKPSFPALVGQSATYTEEQLKAWQQDHRAPGAGGLMAAVAKRLTPAEITAVAGYLAKISVQ</sequence>
<dbReference type="STRING" id="1860122.A9404_01075"/>
<name>A0A191ZE61_9GAMM</name>
<dbReference type="EMBL" id="CP016027">
    <property type="protein sequence ID" value="ANJ66150.1"/>
    <property type="molecule type" value="Genomic_DNA"/>
</dbReference>
<feature type="domain" description="Cytochrome c" evidence="7">
    <location>
        <begin position="20"/>
        <end position="106"/>
    </location>
</feature>
<dbReference type="GO" id="GO:0009055">
    <property type="term" value="F:electron transfer activity"/>
    <property type="evidence" value="ECO:0007669"/>
    <property type="project" value="InterPro"/>
</dbReference>